<accession>A0ABM5Z2U2</accession>
<organism evidence="1 2">
    <name type="scientific">Collimonas pratensis</name>
    <dbReference type="NCBI Taxonomy" id="279113"/>
    <lineage>
        <taxon>Bacteria</taxon>
        <taxon>Pseudomonadati</taxon>
        <taxon>Pseudomonadota</taxon>
        <taxon>Betaproteobacteria</taxon>
        <taxon>Burkholderiales</taxon>
        <taxon>Oxalobacteraceae</taxon>
        <taxon>Collimonas</taxon>
    </lineage>
</organism>
<name>A0ABM5Z2U2_9BURK</name>
<evidence type="ECO:0000313" key="1">
    <source>
        <dbReference type="EMBL" id="AMP13363.1"/>
    </source>
</evidence>
<dbReference type="PANTHER" id="PTHR33747:SF1">
    <property type="entry name" value="ADENYLATE CYCLASE-ASSOCIATED CAP C-TERMINAL DOMAIN-CONTAINING PROTEIN"/>
    <property type="match status" value="1"/>
</dbReference>
<dbReference type="PANTHER" id="PTHR33747">
    <property type="entry name" value="UPF0225 PROTEIN SCO1677"/>
    <property type="match status" value="1"/>
</dbReference>
<proteinExistence type="predicted"/>
<sequence length="738" mass="82493">MKTKISAKRASQTKLANLKGEAMEQPREESLILEDLAMLAASPGYAHAVAYICNRDTIIQIKGKLKPSDMDRLFSRERLIRTELTTLIGLMVKKPLDLSPQSCEVVEGYVKRTDSLMEELHNAMSFPMFAAIFEAVKAGTEPPDPWHGSGMREPIFYGTESAYAFQYRDLLPEKYGADDGWMLQTKGFTSSQARIIARTMCALMDEKGTRLLMDARAANAPPVTWLPAFEFSLDEVAFHSGVAKEVVEAFFRAFLFAGDNSGFKEVGDFNEVAARPLLTTDRGTVLLFSHYAIYEALYESPFFWMWDDKAYRPTAAKHRGAFTEQFAARRLAGVFGREHVHTNVNLHRGKDIVGEVDVLVIYGDRLIIVQAKAKKLTIAARKGNDNQLKADFAAAIQDAYDQGWTCANEMLAGGCRLIDDNENEVELPPSVKEIFLFSLVSEHYPALAFQANQSLKFQTTDVIRPPFVMDVFLLDTLTEMLTTPLRLLSYVKLRVAVSDKLMSGHELTVLGYHLSQNLWLDEKDGVVILEDSVAQDLNTAMIVRRDNQPGDDTPVGILTKMRGTRYESLIKEIESSANPATLELGFHLLSMDGVSCENIHRILESIIRQAQLDGKRHDVTLASSTEPCGVSFHCNPTSSPEAIAVLETCCAKRKYRQRAAQWFGVSVSPAGHVQFGVTLDFPWETSEEMERLTADMKSMSRIQDASPHHLREVSRQKLGRNDPCHCGSGLKYKKCCLS</sequence>
<gene>
    <name evidence="1" type="ORF">CPter291_1086</name>
</gene>
<evidence type="ECO:0000313" key="2">
    <source>
        <dbReference type="Proteomes" id="UP000074914"/>
    </source>
</evidence>
<protein>
    <submittedName>
        <fullName evidence="1">SEC-C motif family protein</fullName>
    </submittedName>
</protein>
<dbReference type="Proteomes" id="UP000074914">
    <property type="component" value="Chromosome"/>
</dbReference>
<dbReference type="Gene3D" id="3.10.450.50">
    <property type="match status" value="1"/>
</dbReference>
<reference evidence="1 2" key="1">
    <citation type="submission" date="2015-11" db="EMBL/GenBank/DDBJ databases">
        <title>Exploring the genomic traits of fungus-feeding bacterial genus Collimonas.</title>
        <authorList>
            <person name="Song C."/>
            <person name="Schmidt R."/>
            <person name="de Jager V."/>
            <person name="Krzyzanowska D."/>
            <person name="Jongedijk E."/>
            <person name="Cankar K."/>
            <person name="Beekwilder J."/>
            <person name="van Veen A."/>
            <person name="de Boer W."/>
            <person name="van Veen J.A."/>
            <person name="Garbeva P."/>
        </authorList>
    </citation>
    <scope>NUCLEOTIDE SEQUENCE [LARGE SCALE GENOMIC DNA]</scope>
    <source>
        <strain evidence="1 2">Ter291</strain>
    </source>
</reference>
<dbReference type="SUPFAM" id="SSF103642">
    <property type="entry name" value="Sec-C motif"/>
    <property type="match status" value="1"/>
</dbReference>
<dbReference type="EMBL" id="CP013236">
    <property type="protein sequence ID" value="AMP13363.1"/>
    <property type="molecule type" value="Genomic_DNA"/>
</dbReference>
<keyword evidence="2" id="KW-1185">Reference proteome</keyword>
<dbReference type="Pfam" id="PF02810">
    <property type="entry name" value="SEC-C"/>
    <property type="match status" value="1"/>
</dbReference>
<dbReference type="RefSeq" id="WP_231880044.1">
    <property type="nucleotide sequence ID" value="NZ_CP013236.1"/>
</dbReference>
<dbReference type="InterPro" id="IPR004027">
    <property type="entry name" value="SEC_C_motif"/>
</dbReference>